<feature type="transmembrane region" description="Helical" evidence="3">
    <location>
        <begin position="210"/>
        <end position="229"/>
    </location>
</feature>
<dbReference type="GeneTree" id="ENSGT00940000159122"/>
<dbReference type="Ensembl" id="ENSPNYT00000031142.1">
    <property type="protein sequence ID" value="ENSPNYP00000030403.1"/>
    <property type="gene ID" value="ENSPNYG00000022918.1"/>
</dbReference>
<dbReference type="AlphaFoldDB" id="A0A3B4HA25"/>
<feature type="region of interest" description="Disordered" evidence="2">
    <location>
        <begin position="1"/>
        <end position="54"/>
    </location>
</feature>
<dbReference type="PANTHER" id="PTHR15715:SF26">
    <property type="entry name" value="COILED-COIL DOMAIN-CONTAINING PROTEIN 136"/>
    <property type="match status" value="1"/>
</dbReference>
<proteinExistence type="predicted"/>
<organism evidence="4">
    <name type="scientific">Pundamilia nyererei</name>
    <dbReference type="NCBI Taxonomy" id="303518"/>
    <lineage>
        <taxon>Eukaryota</taxon>
        <taxon>Metazoa</taxon>
        <taxon>Chordata</taxon>
        <taxon>Craniata</taxon>
        <taxon>Vertebrata</taxon>
        <taxon>Euteleostomi</taxon>
        <taxon>Actinopterygii</taxon>
        <taxon>Neopterygii</taxon>
        <taxon>Teleostei</taxon>
        <taxon>Neoteleostei</taxon>
        <taxon>Acanthomorphata</taxon>
        <taxon>Ovalentaria</taxon>
        <taxon>Cichlomorphae</taxon>
        <taxon>Cichliformes</taxon>
        <taxon>Cichlidae</taxon>
        <taxon>African cichlids</taxon>
        <taxon>Pseudocrenilabrinae</taxon>
        <taxon>Haplochromini</taxon>
        <taxon>Pundamilia</taxon>
    </lineage>
</organism>
<evidence type="ECO:0000256" key="2">
    <source>
        <dbReference type="SAM" id="MobiDB-lite"/>
    </source>
</evidence>
<accession>A0A3B4HA25</accession>
<dbReference type="STRING" id="303518.ENSPNYP00000030403"/>
<feature type="coiled-coil region" evidence="1">
    <location>
        <begin position="101"/>
        <end position="199"/>
    </location>
</feature>
<keyword evidence="3" id="KW-0812">Transmembrane</keyword>
<dbReference type="GO" id="GO:0001675">
    <property type="term" value="P:acrosome assembly"/>
    <property type="evidence" value="ECO:0007669"/>
    <property type="project" value="TreeGrafter"/>
</dbReference>
<keyword evidence="3" id="KW-1133">Transmembrane helix</keyword>
<dbReference type="GO" id="GO:0007338">
    <property type="term" value="P:single fertilization"/>
    <property type="evidence" value="ECO:0007669"/>
    <property type="project" value="TreeGrafter"/>
</dbReference>
<keyword evidence="3" id="KW-0472">Membrane</keyword>
<dbReference type="InterPro" id="IPR051176">
    <property type="entry name" value="Cent_Immune-Sig_Mod"/>
</dbReference>
<name>A0A3B4HA25_9CICH</name>
<evidence type="ECO:0000313" key="4">
    <source>
        <dbReference type="Ensembl" id="ENSPNYP00000030403.1"/>
    </source>
</evidence>
<feature type="coiled-coil region" evidence="1">
    <location>
        <begin position="279"/>
        <end position="306"/>
    </location>
</feature>
<evidence type="ECO:0000256" key="1">
    <source>
        <dbReference type="SAM" id="Coils"/>
    </source>
</evidence>
<evidence type="ECO:0000256" key="3">
    <source>
        <dbReference type="SAM" id="Phobius"/>
    </source>
</evidence>
<sequence>MLADTLTAKERESLEEKEETGGEGEKGQEEDEKEVKEEKSEDEEEGGDKGKEEELEELKAQVLQLLLELEETREVSQRHEESFMELQGLLEEERLASAHQAESFTRQIQRLQAQLRSVQEEMDSLEEEKESELEEVQQELRSAQEEVLMLQQAAEEAAAERENDIASLQEELCRLRAELQRLHATTAEYELEVTTLRAELSMKSHRTSGYFFFFRVLLYISLCLLKLLFQQIFCLMANRCDDVYLAVRAEGSTEYEKDNQVKADSYITVFQSRPEQKDSSDIQEEISILKVKLRQAEETAQKVQRENCTRQSEPPVLSIPFIGMIVIVALIWCWWEELAS</sequence>
<reference evidence="4" key="1">
    <citation type="submission" date="2023-09" db="UniProtKB">
        <authorList>
            <consortium name="Ensembl"/>
        </authorList>
    </citation>
    <scope>IDENTIFICATION</scope>
</reference>
<dbReference type="PANTHER" id="PTHR15715">
    <property type="entry name" value="CENTROSOMAL PROTEIN OF 170 KDA"/>
    <property type="match status" value="1"/>
</dbReference>
<protein>
    <submittedName>
        <fullName evidence="4">Coiled-coil domain-containing protein 136-like</fullName>
    </submittedName>
</protein>
<keyword evidence="1" id="KW-0175">Coiled coil</keyword>
<feature type="compositionally biased region" description="Basic and acidic residues" evidence="2">
    <location>
        <begin position="7"/>
        <end position="39"/>
    </location>
</feature>
<feature type="transmembrane region" description="Helical" evidence="3">
    <location>
        <begin position="315"/>
        <end position="335"/>
    </location>
</feature>
<dbReference type="GO" id="GO:0002080">
    <property type="term" value="C:acrosomal membrane"/>
    <property type="evidence" value="ECO:0007669"/>
    <property type="project" value="TreeGrafter"/>
</dbReference>